<reference evidence="3 4" key="1">
    <citation type="journal article" date="2019" name="Int. J. Syst. Evol. Microbiol.">
        <title>The Global Catalogue of Microorganisms (GCM) 10K type strain sequencing project: providing services to taxonomists for standard genome sequencing and annotation.</title>
        <authorList>
            <consortium name="The Broad Institute Genomics Platform"/>
            <consortium name="The Broad Institute Genome Sequencing Center for Infectious Disease"/>
            <person name="Wu L."/>
            <person name="Ma J."/>
        </authorList>
    </citation>
    <scope>NUCLEOTIDE SEQUENCE [LARGE SCALE GENOMIC DNA]</scope>
    <source>
        <strain evidence="3 4">JCM 16083</strain>
    </source>
</reference>
<organism evidence="3 4">
    <name type="scientific">Wandonia haliotis</name>
    <dbReference type="NCBI Taxonomy" id="574963"/>
    <lineage>
        <taxon>Bacteria</taxon>
        <taxon>Pseudomonadati</taxon>
        <taxon>Bacteroidota</taxon>
        <taxon>Flavobacteriia</taxon>
        <taxon>Flavobacteriales</taxon>
        <taxon>Crocinitomicaceae</taxon>
        <taxon>Wandonia</taxon>
    </lineage>
</organism>
<name>A0ABN1MTC9_9FLAO</name>
<gene>
    <name evidence="3" type="ORF">GCM10009118_28300</name>
</gene>
<dbReference type="EMBL" id="BAAAFH010000022">
    <property type="protein sequence ID" value="GAA0876420.1"/>
    <property type="molecule type" value="Genomic_DNA"/>
</dbReference>
<keyword evidence="4" id="KW-1185">Reference proteome</keyword>
<dbReference type="NCBIfam" id="TIGR04183">
    <property type="entry name" value="Por_Secre_tail"/>
    <property type="match status" value="1"/>
</dbReference>
<feature type="domain" description="Secretion system C-terminal sorting" evidence="2">
    <location>
        <begin position="423"/>
        <end position="489"/>
    </location>
</feature>
<evidence type="ECO:0000313" key="3">
    <source>
        <dbReference type="EMBL" id="GAA0876420.1"/>
    </source>
</evidence>
<evidence type="ECO:0000313" key="4">
    <source>
        <dbReference type="Proteomes" id="UP001501126"/>
    </source>
</evidence>
<sequence>MDDGGLFFDDENIRHGYGILDTNGLSQPLIFNSALWFGAITDEGEERVAIGGWYQVEKDVFKGPVSNNNSYNSVEYQSDYSPAIWKVTRAEIIYHIEHYTEADYIVPSSILNWPANGNSELGIADNQAPYIDVNEDGYYTPAEGDYPRIKGDAVAYMILNDVAEPHTFTPGTPLGIEVHLMLYQYRSSDYIDSSTFLNVRVINRSVTDYVDSRMAFALDADIGCPENDYCGSDSLGDMLYFYNGTAYDETCHGNYGFRENPPAFGVKSLNYTCNVSVGYSRISTGDSMSNPYTPNYWEYMGGIWAGGFPFNFLNIGGGDASSHTFTGNPVTGEGLSEVSIGNPMGDRRGYIAISTGGLLSGEEKSWDLAFIMNRRGDHLDNVAGLLEYSDSVQLFYSTEIANDNGVHDLPGMMPVPESGDLLVYPNPATNVVTVSLGDMEGDQVQILSGIGQVIEQVAIEEGMNSIMIDLESHGQGIYFIRFGSRTKKVVLQ</sequence>
<keyword evidence="1" id="KW-0732">Signal</keyword>
<dbReference type="Pfam" id="PF18962">
    <property type="entry name" value="Por_Secre_tail"/>
    <property type="match status" value="1"/>
</dbReference>
<evidence type="ECO:0000259" key="2">
    <source>
        <dbReference type="Pfam" id="PF18962"/>
    </source>
</evidence>
<dbReference type="Proteomes" id="UP001501126">
    <property type="component" value="Unassembled WGS sequence"/>
</dbReference>
<protein>
    <recommendedName>
        <fullName evidence="2">Secretion system C-terminal sorting domain-containing protein</fullName>
    </recommendedName>
</protein>
<proteinExistence type="predicted"/>
<dbReference type="InterPro" id="IPR026444">
    <property type="entry name" value="Secre_tail"/>
</dbReference>
<evidence type="ECO:0000256" key="1">
    <source>
        <dbReference type="ARBA" id="ARBA00022729"/>
    </source>
</evidence>
<comment type="caution">
    <text evidence="3">The sequence shown here is derived from an EMBL/GenBank/DDBJ whole genome shotgun (WGS) entry which is preliminary data.</text>
</comment>
<accession>A0ABN1MTC9</accession>